<name>A0ABR1MHC7_9PEZI</name>
<evidence type="ECO:0000313" key="2">
    <source>
        <dbReference type="EMBL" id="KAK7549404.1"/>
    </source>
</evidence>
<keyword evidence="1" id="KW-0732">Signal</keyword>
<evidence type="ECO:0000256" key="1">
    <source>
        <dbReference type="SAM" id="SignalP"/>
    </source>
</evidence>
<comment type="caution">
    <text evidence="2">The sequence shown here is derived from an EMBL/GenBank/DDBJ whole genome shotgun (WGS) entry which is preliminary data.</text>
</comment>
<keyword evidence="3" id="KW-1185">Reference proteome</keyword>
<feature type="signal peptide" evidence="1">
    <location>
        <begin position="1"/>
        <end position="16"/>
    </location>
</feature>
<sequence length="109" mass="12248">MLLALCALILHPIGNCQLTVGPASDRSPHAVTQILVKELLLDTLQQDTDIMIIQRFRSGSSPWNRNQLALPRVDGSSSQRGFVCIRCRKPKPALHYHLPIMTPRNRRQG</sequence>
<organism evidence="2 3">
    <name type="scientific">Phyllosticta citricarpa</name>
    <dbReference type="NCBI Taxonomy" id="55181"/>
    <lineage>
        <taxon>Eukaryota</taxon>
        <taxon>Fungi</taxon>
        <taxon>Dikarya</taxon>
        <taxon>Ascomycota</taxon>
        <taxon>Pezizomycotina</taxon>
        <taxon>Dothideomycetes</taxon>
        <taxon>Dothideomycetes incertae sedis</taxon>
        <taxon>Botryosphaeriales</taxon>
        <taxon>Phyllostictaceae</taxon>
        <taxon>Phyllosticta</taxon>
    </lineage>
</organism>
<protein>
    <recommendedName>
        <fullName evidence="4">Secreted protein</fullName>
    </recommendedName>
</protein>
<dbReference type="EMBL" id="JBBPDW010000009">
    <property type="protein sequence ID" value="KAK7549404.1"/>
    <property type="molecule type" value="Genomic_DNA"/>
</dbReference>
<evidence type="ECO:0008006" key="4">
    <source>
        <dbReference type="Google" id="ProtNLM"/>
    </source>
</evidence>
<evidence type="ECO:0000313" key="3">
    <source>
        <dbReference type="Proteomes" id="UP001365128"/>
    </source>
</evidence>
<feature type="chain" id="PRO_5045324727" description="Secreted protein" evidence="1">
    <location>
        <begin position="17"/>
        <end position="109"/>
    </location>
</feature>
<proteinExistence type="predicted"/>
<accession>A0ABR1MHC7</accession>
<dbReference type="Proteomes" id="UP001365128">
    <property type="component" value="Unassembled WGS sequence"/>
</dbReference>
<reference evidence="2 3" key="1">
    <citation type="submission" date="2024-04" db="EMBL/GenBank/DDBJ databases">
        <title>Phyllosticta paracitricarpa is synonymous to the EU quarantine fungus P. citricarpa based on phylogenomic analyses.</title>
        <authorList>
            <consortium name="Lawrence Berkeley National Laboratory"/>
            <person name="Van Ingen-Buijs V.A."/>
            <person name="Van Westerhoven A.C."/>
            <person name="Haridas S."/>
            <person name="Skiadas P."/>
            <person name="Martin F."/>
            <person name="Groenewald J.Z."/>
            <person name="Crous P.W."/>
            <person name="Seidl M.F."/>
        </authorList>
    </citation>
    <scope>NUCLEOTIDE SEQUENCE [LARGE SCALE GENOMIC DNA]</scope>
    <source>
        <strain evidence="2 3">CBS 122670</strain>
    </source>
</reference>
<gene>
    <name evidence="2" type="ORF">IWX46DRAFT_595944</name>
</gene>